<reference evidence="2 3" key="1">
    <citation type="submission" date="2022-05" db="EMBL/GenBank/DDBJ databases">
        <authorList>
            <consortium name="Genoscope - CEA"/>
            <person name="William W."/>
        </authorList>
    </citation>
    <scope>NUCLEOTIDE SEQUENCE [LARGE SCALE GENOMIC DNA]</scope>
</reference>
<proteinExistence type="predicted"/>
<name>A0ABN8R2R0_9CNID</name>
<protein>
    <submittedName>
        <fullName evidence="2">Uncharacterized protein</fullName>
    </submittedName>
</protein>
<evidence type="ECO:0000313" key="3">
    <source>
        <dbReference type="Proteomes" id="UP001159427"/>
    </source>
</evidence>
<dbReference type="Proteomes" id="UP001159427">
    <property type="component" value="Unassembled WGS sequence"/>
</dbReference>
<evidence type="ECO:0000313" key="2">
    <source>
        <dbReference type="EMBL" id="CAH3173633.1"/>
    </source>
</evidence>
<gene>
    <name evidence="2" type="ORF">PEVE_00009131</name>
</gene>
<dbReference type="EMBL" id="CALNXI010001627">
    <property type="protein sequence ID" value="CAH3173633.1"/>
    <property type="molecule type" value="Genomic_DNA"/>
</dbReference>
<sequence>MALSRFRQVKSADEEANLLESAVPKSTRYKDRWAYEIFEQWQKERLIKVPNFEVSGFRIFRKALDAEMKDGTRAGVTLKNKKEEKVPVTENEEQKF</sequence>
<evidence type="ECO:0000256" key="1">
    <source>
        <dbReference type="SAM" id="MobiDB-lite"/>
    </source>
</evidence>
<feature type="region of interest" description="Disordered" evidence="1">
    <location>
        <begin position="72"/>
        <end position="96"/>
    </location>
</feature>
<organism evidence="2 3">
    <name type="scientific">Porites evermanni</name>
    <dbReference type="NCBI Taxonomy" id="104178"/>
    <lineage>
        <taxon>Eukaryota</taxon>
        <taxon>Metazoa</taxon>
        <taxon>Cnidaria</taxon>
        <taxon>Anthozoa</taxon>
        <taxon>Hexacorallia</taxon>
        <taxon>Scleractinia</taxon>
        <taxon>Fungiina</taxon>
        <taxon>Poritidae</taxon>
        <taxon>Porites</taxon>
    </lineage>
</organism>
<feature type="compositionally biased region" description="Basic and acidic residues" evidence="1">
    <location>
        <begin position="80"/>
        <end position="96"/>
    </location>
</feature>
<accession>A0ABN8R2R0</accession>
<keyword evidence="3" id="KW-1185">Reference proteome</keyword>
<comment type="caution">
    <text evidence="2">The sequence shown here is derived from an EMBL/GenBank/DDBJ whole genome shotgun (WGS) entry which is preliminary data.</text>
</comment>